<name>A0A225WS80_9STRA</name>
<gene>
    <name evidence="2" type="ORF">PHMEG_0005123</name>
</gene>
<feature type="compositionally biased region" description="Polar residues" evidence="1">
    <location>
        <begin position="34"/>
        <end position="55"/>
    </location>
</feature>
<dbReference type="AlphaFoldDB" id="A0A225WS80"/>
<feature type="compositionally biased region" description="Basic and acidic residues" evidence="1">
    <location>
        <begin position="12"/>
        <end position="31"/>
    </location>
</feature>
<evidence type="ECO:0000313" key="3">
    <source>
        <dbReference type="Proteomes" id="UP000198211"/>
    </source>
</evidence>
<sequence length="139" mass="15288">MVRVPGLSGDSGFHRETQEDVKVKEEHREEVPTNVGSTEASLNTARSTDQQSAGRISTDRHEADLDQFSDLEETPRFLPMATPAVTADLDENLDPYTSDKEATTPKSNPSAKLVAATWYVNTSRAVSSFFLFVNLKQVG</sequence>
<accession>A0A225WS80</accession>
<dbReference type="OrthoDB" id="127198at2759"/>
<evidence type="ECO:0000313" key="2">
    <source>
        <dbReference type="EMBL" id="OWZ20452.1"/>
    </source>
</evidence>
<keyword evidence="3" id="KW-1185">Reference proteome</keyword>
<evidence type="ECO:0000256" key="1">
    <source>
        <dbReference type="SAM" id="MobiDB-lite"/>
    </source>
</evidence>
<reference evidence="3" key="1">
    <citation type="submission" date="2017-03" db="EMBL/GenBank/DDBJ databases">
        <title>Phytopthora megakarya and P. palmivora, two closely related causual agents of cacao black pod achieved similar genome size and gene model numbers by different mechanisms.</title>
        <authorList>
            <person name="Ali S."/>
            <person name="Shao J."/>
            <person name="Larry D.J."/>
            <person name="Kronmiller B."/>
            <person name="Shen D."/>
            <person name="Strem M.D."/>
            <person name="Melnick R.L."/>
            <person name="Guiltinan M.J."/>
            <person name="Tyler B.M."/>
            <person name="Meinhardt L.W."/>
            <person name="Bailey B.A."/>
        </authorList>
    </citation>
    <scope>NUCLEOTIDE SEQUENCE [LARGE SCALE GENOMIC DNA]</scope>
    <source>
        <strain evidence="3">zdho120</strain>
    </source>
</reference>
<dbReference type="Proteomes" id="UP000198211">
    <property type="component" value="Unassembled WGS sequence"/>
</dbReference>
<comment type="caution">
    <text evidence="2">The sequence shown here is derived from an EMBL/GenBank/DDBJ whole genome shotgun (WGS) entry which is preliminary data.</text>
</comment>
<feature type="region of interest" description="Disordered" evidence="1">
    <location>
        <begin position="1"/>
        <end position="62"/>
    </location>
</feature>
<feature type="region of interest" description="Disordered" evidence="1">
    <location>
        <begin position="86"/>
        <end position="110"/>
    </location>
</feature>
<organism evidence="2 3">
    <name type="scientific">Phytophthora megakarya</name>
    <dbReference type="NCBI Taxonomy" id="4795"/>
    <lineage>
        <taxon>Eukaryota</taxon>
        <taxon>Sar</taxon>
        <taxon>Stramenopiles</taxon>
        <taxon>Oomycota</taxon>
        <taxon>Peronosporomycetes</taxon>
        <taxon>Peronosporales</taxon>
        <taxon>Peronosporaceae</taxon>
        <taxon>Phytophthora</taxon>
    </lineage>
</organism>
<proteinExistence type="predicted"/>
<dbReference type="EMBL" id="NBNE01000322">
    <property type="protein sequence ID" value="OWZ20452.1"/>
    <property type="molecule type" value="Genomic_DNA"/>
</dbReference>
<protein>
    <submittedName>
        <fullName evidence="2">Uncharacterized protein</fullName>
    </submittedName>
</protein>